<keyword evidence="5 6" id="KW-0472">Membrane</keyword>
<evidence type="ECO:0000256" key="6">
    <source>
        <dbReference type="SAM" id="Phobius"/>
    </source>
</evidence>
<dbReference type="PANTHER" id="PTHR31272">
    <property type="entry name" value="CYTOCHROME C-TYPE BIOGENESIS PROTEIN HI_1454-RELATED"/>
    <property type="match status" value="1"/>
</dbReference>
<dbReference type="InterPro" id="IPR003834">
    <property type="entry name" value="Cyt_c_assmbl_TM_dom"/>
</dbReference>
<sequence>MPAESLYAGSVLAAGVLSFFSPCIFPMLPVYFAFLGGSEAERAAAIDAKKSDSTRFRVDTRLIGRTLLFILGLSTVFLLLGFGAGALGGVINSSWFMIACGAVVILFGIHQTGLLNLMFMQKEKRLTFDAGKQKGWLGAFLLGFTFSFGWTPCIGPVLAAVLGVAAGGGSAGYGVWMMFVYTVGMAVPFLVLAVFSDFLLRRLKNLYKHMGKIKVFSGLVLIAMGLLLMTNNLAVLTAAFQF</sequence>
<feature type="transmembrane region" description="Helical" evidence="6">
    <location>
        <begin position="140"/>
        <end position="167"/>
    </location>
</feature>
<dbReference type="Proteomes" id="UP000800303">
    <property type="component" value="Unassembled WGS sequence"/>
</dbReference>
<feature type="transmembrane region" description="Helical" evidence="6">
    <location>
        <begin position="95"/>
        <end position="119"/>
    </location>
</feature>
<comment type="subcellular location">
    <subcellularLocation>
        <location evidence="1">Membrane</location>
        <topology evidence="1">Multi-pass membrane protein</topology>
    </subcellularLocation>
</comment>
<name>A0ABX0F5D6_9BACL</name>
<evidence type="ECO:0000256" key="1">
    <source>
        <dbReference type="ARBA" id="ARBA00004141"/>
    </source>
</evidence>
<evidence type="ECO:0000259" key="7">
    <source>
        <dbReference type="Pfam" id="PF02683"/>
    </source>
</evidence>
<dbReference type="InterPro" id="IPR051790">
    <property type="entry name" value="Cytochrome_c-biogenesis_DsbD"/>
</dbReference>
<evidence type="ECO:0000313" key="8">
    <source>
        <dbReference type="EMBL" id="NGZ74411.1"/>
    </source>
</evidence>
<accession>A0ABX0F5D6</accession>
<comment type="similarity">
    <text evidence="2">Belongs to the DsbD family.</text>
</comment>
<evidence type="ECO:0000256" key="4">
    <source>
        <dbReference type="ARBA" id="ARBA00022989"/>
    </source>
</evidence>
<dbReference type="EMBL" id="JAAFGS010000001">
    <property type="protein sequence ID" value="NGZ74411.1"/>
    <property type="molecule type" value="Genomic_DNA"/>
</dbReference>
<proteinExistence type="inferred from homology"/>
<organism evidence="8 9">
    <name type="scientific">Saccharibacillus alkalitolerans</name>
    <dbReference type="NCBI Taxonomy" id="2705290"/>
    <lineage>
        <taxon>Bacteria</taxon>
        <taxon>Bacillati</taxon>
        <taxon>Bacillota</taxon>
        <taxon>Bacilli</taxon>
        <taxon>Bacillales</taxon>
        <taxon>Paenibacillaceae</taxon>
        <taxon>Saccharibacillus</taxon>
    </lineage>
</organism>
<evidence type="ECO:0000256" key="3">
    <source>
        <dbReference type="ARBA" id="ARBA00022692"/>
    </source>
</evidence>
<dbReference type="Pfam" id="PF02683">
    <property type="entry name" value="DsbD_TM"/>
    <property type="match status" value="1"/>
</dbReference>
<evidence type="ECO:0000256" key="5">
    <source>
        <dbReference type="ARBA" id="ARBA00023136"/>
    </source>
</evidence>
<comment type="caution">
    <text evidence="8">The sequence shown here is derived from an EMBL/GenBank/DDBJ whole genome shotgun (WGS) entry which is preliminary data.</text>
</comment>
<feature type="transmembrane region" description="Helical" evidence="6">
    <location>
        <begin position="6"/>
        <end position="34"/>
    </location>
</feature>
<gene>
    <name evidence="8" type="ORF">GYN08_03705</name>
</gene>
<keyword evidence="3 6" id="KW-0812">Transmembrane</keyword>
<feature type="transmembrane region" description="Helical" evidence="6">
    <location>
        <begin position="67"/>
        <end position="89"/>
    </location>
</feature>
<keyword evidence="9" id="KW-1185">Reference proteome</keyword>
<reference evidence="8 9" key="1">
    <citation type="submission" date="2020-01" db="EMBL/GenBank/DDBJ databases">
        <title>Polyphasic characterisation and genomic insights into a novel alkali tolerant bacterium VR-M41.</title>
        <authorList>
            <person name="Vemuluri V.R."/>
        </authorList>
    </citation>
    <scope>NUCLEOTIDE SEQUENCE [LARGE SCALE GENOMIC DNA]</scope>
    <source>
        <strain evidence="8 9">VR-M41</strain>
    </source>
</reference>
<dbReference type="RefSeq" id="WP_166272594.1">
    <property type="nucleotide sequence ID" value="NZ_JAAFGS010000001.1"/>
</dbReference>
<feature type="transmembrane region" description="Helical" evidence="6">
    <location>
        <begin position="215"/>
        <end position="240"/>
    </location>
</feature>
<feature type="domain" description="Cytochrome C biogenesis protein transmembrane" evidence="7">
    <location>
        <begin position="8"/>
        <end position="230"/>
    </location>
</feature>
<evidence type="ECO:0000256" key="2">
    <source>
        <dbReference type="ARBA" id="ARBA00006143"/>
    </source>
</evidence>
<protein>
    <submittedName>
        <fullName evidence="8">Cytochrome C biogenesis protein</fullName>
    </submittedName>
</protein>
<feature type="transmembrane region" description="Helical" evidence="6">
    <location>
        <begin position="173"/>
        <end position="195"/>
    </location>
</feature>
<keyword evidence="4 6" id="KW-1133">Transmembrane helix</keyword>
<evidence type="ECO:0000313" key="9">
    <source>
        <dbReference type="Proteomes" id="UP000800303"/>
    </source>
</evidence>
<dbReference type="PANTHER" id="PTHR31272:SF4">
    <property type="entry name" value="CYTOCHROME C-TYPE BIOGENESIS PROTEIN HI_1454-RELATED"/>
    <property type="match status" value="1"/>
</dbReference>